<evidence type="ECO:0000256" key="5">
    <source>
        <dbReference type="ARBA" id="ARBA00022692"/>
    </source>
</evidence>
<dbReference type="GO" id="GO:0005886">
    <property type="term" value="C:plasma membrane"/>
    <property type="evidence" value="ECO:0007669"/>
    <property type="project" value="UniProtKB-SubCell"/>
</dbReference>
<feature type="transmembrane region" description="Helical" evidence="9">
    <location>
        <begin position="12"/>
        <end position="32"/>
    </location>
</feature>
<keyword evidence="7 9" id="KW-0472">Membrane</keyword>
<proteinExistence type="inferred from homology"/>
<evidence type="ECO:0000313" key="10">
    <source>
        <dbReference type="EMBL" id="AMO56536.1"/>
    </source>
</evidence>
<dbReference type="PANTHER" id="PTHR30574:SF1">
    <property type="entry name" value="SULPHUR TRANSPORT DOMAIN-CONTAINING PROTEIN"/>
    <property type="match status" value="1"/>
</dbReference>
<keyword evidence="4" id="KW-0997">Cell inner membrane</keyword>
<evidence type="ECO:0000256" key="8">
    <source>
        <dbReference type="ARBA" id="ARBA00035655"/>
    </source>
</evidence>
<dbReference type="InterPro" id="IPR007272">
    <property type="entry name" value="Sulf_transp_TsuA/YedE"/>
</dbReference>
<gene>
    <name evidence="10" type="ORF">EZMO1_2448</name>
</gene>
<evidence type="ECO:0000256" key="4">
    <source>
        <dbReference type="ARBA" id="ARBA00022519"/>
    </source>
</evidence>
<sequence length="140" mass="14526">MMPWNEIVNFTPIHGLAGGALLGLGAAVLLLFNGRIAGFSGIISSLRVRNNLWKLAFIAGALISGTVLHQALNLPAPESQLPASGLIIAGLLVGFGTRLGNGCTSGHGVCGLSRFSLRSLVAVMVFMASAMATVFVMRHL</sequence>
<dbReference type="Proteomes" id="UP000071065">
    <property type="component" value="Chromosome"/>
</dbReference>
<evidence type="ECO:0000256" key="2">
    <source>
        <dbReference type="ARBA" id="ARBA00022448"/>
    </source>
</evidence>
<evidence type="ECO:0000256" key="9">
    <source>
        <dbReference type="SAM" id="Phobius"/>
    </source>
</evidence>
<evidence type="ECO:0000256" key="7">
    <source>
        <dbReference type="ARBA" id="ARBA00023136"/>
    </source>
</evidence>
<keyword evidence="2" id="KW-0813">Transport</keyword>
<dbReference type="STRING" id="570277.EZMO1_2448"/>
<comment type="subcellular location">
    <subcellularLocation>
        <location evidence="1">Cell inner membrane</location>
        <topology evidence="1">Multi-pass membrane protein</topology>
    </subcellularLocation>
</comment>
<evidence type="ECO:0000313" key="11">
    <source>
        <dbReference type="Proteomes" id="UP000071065"/>
    </source>
</evidence>
<dbReference type="AlphaFoldDB" id="A0A142BCR0"/>
<evidence type="ECO:0000256" key="3">
    <source>
        <dbReference type="ARBA" id="ARBA00022475"/>
    </source>
</evidence>
<keyword evidence="5 9" id="KW-0812">Transmembrane</keyword>
<evidence type="ECO:0000256" key="6">
    <source>
        <dbReference type="ARBA" id="ARBA00022989"/>
    </source>
</evidence>
<name>A0A142BCR0_9GAMM</name>
<comment type="similarity">
    <text evidence="8">Belongs to the TsuA/YedE (TC 9.B.102) family.</text>
</comment>
<dbReference type="Pfam" id="PF04143">
    <property type="entry name" value="Sulf_transp"/>
    <property type="match status" value="1"/>
</dbReference>
<feature type="transmembrane region" description="Helical" evidence="9">
    <location>
        <begin position="84"/>
        <end position="103"/>
    </location>
</feature>
<feature type="transmembrane region" description="Helical" evidence="9">
    <location>
        <begin position="52"/>
        <end position="72"/>
    </location>
</feature>
<protein>
    <submittedName>
        <fullName evidence="10">Uncharacterized protein</fullName>
    </submittedName>
</protein>
<dbReference type="PATRIC" id="fig|570277.3.peg.2632"/>
<reference evidence="10 11" key="1">
    <citation type="journal article" date="2016" name="Front. Microbiol.">
        <title>Genomic Insight into the Host-Endosymbiont Relationship of Endozoicomonas montiporae CL-33(T) with its Coral Host.</title>
        <authorList>
            <person name="Ding J.-Y."/>
            <person name="Shiu J.-H."/>
            <person name="Chen W.-M."/>
            <person name="Chiang Y.-R."/>
            <person name="Tang S.-L."/>
        </authorList>
    </citation>
    <scope>NUCLEOTIDE SEQUENCE [LARGE SCALE GENOMIC DNA]</scope>
    <source>
        <strain evidence="10 11">CL-33</strain>
    </source>
</reference>
<evidence type="ECO:0000256" key="1">
    <source>
        <dbReference type="ARBA" id="ARBA00004429"/>
    </source>
</evidence>
<dbReference type="EMBL" id="CP013251">
    <property type="protein sequence ID" value="AMO56536.1"/>
    <property type="molecule type" value="Genomic_DNA"/>
</dbReference>
<dbReference type="PANTHER" id="PTHR30574">
    <property type="entry name" value="INNER MEMBRANE PROTEIN YEDE"/>
    <property type="match status" value="1"/>
</dbReference>
<organism evidence="10 11">
    <name type="scientific">Endozoicomonas montiporae CL-33</name>
    <dbReference type="NCBI Taxonomy" id="570277"/>
    <lineage>
        <taxon>Bacteria</taxon>
        <taxon>Pseudomonadati</taxon>
        <taxon>Pseudomonadota</taxon>
        <taxon>Gammaproteobacteria</taxon>
        <taxon>Oceanospirillales</taxon>
        <taxon>Endozoicomonadaceae</taxon>
        <taxon>Endozoicomonas</taxon>
    </lineage>
</organism>
<accession>A0A142BCR0</accession>
<dbReference type="RefSeq" id="WP_236631970.1">
    <property type="nucleotide sequence ID" value="NZ_CP013251.1"/>
</dbReference>
<feature type="transmembrane region" description="Helical" evidence="9">
    <location>
        <begin position="115"/>
        <end position="137"/>
    </location>
</feature>
<dbReference type="KEGG" id="emp:EZMO1_2448"/>
<keyword evidence="3" id="KW-1003">Cell membrane</keyword>
<keyword evidence="6 9" id="KW-1133">Transmembrane helix</keyword>